<dbReference type="Proteomes" id="UP000054422">
    <property type="component" value="Unassembled WGS sequence"/>
</dbReference>
<dbReference type="EMBL" id="JNCF01000003">
    <property type="protein sequence ID" value="KGP64229.1"/>
    <property type="molecule type" value="Genomic_DNA"/>
</dbReference>
<accession>A0A0A2SXP7</accession>
<evidence type="ECO:0000313" key="2">
    <source>
        <dbReference type="EMBL" id="KGP64229.1"/>
    </source>
</evidence>
<dbReference type="InterPro" id="IPR036779">
    <property type="entry name" value="LysM_dom_sf"/>
</dbReference>
<reference evidence="2 3" key="1">
    <citation type="submission" date="2014-05" db="EMBL/GenBank/DDBJ databases">
        <authorList>
            <person name="Rizzardi K."/>
            <person name="Winiecka-Krusnell J."/>
            <person name="Ramliden M."/>
            <person name="Alm E."/>
            <person name="Andersson S."/>
            <person name="Byfors S."/>
        </authorList>
    </citation>
    <scope>NUCLEOTIDE SEQUENCE [LARGE SCALE GENOMIC DNA]</scope>
    <source>
        <strain evidence="2 3">LEGN</strain>
    </source>
</reference>
<name>A0A0A2SXP7_9GAMM</name>
<organism evidence="2 3">
    <name type="scientific">Legionella norrlandica</name>
    <dbReference type="NCBI Taxonomy" id="1498499"/>
    <lineage>
        <taxon>Bacteria</taxon>
        <taxon>Pseudomonadati</taxon>
        <taxon>Pseudomonadota</taxon>
        <taxon>Gammaproteobacteria</taxon>
        <taxon>Legionellales</taxon>
        <taxon>Legionellaceae</taxon>
        <taxon>Legionella</taxon>
    </lineage>
</organism>
<dbReference type="STRING" id="1498499.EP47_04030"/>
<dbReference type="AlphaFoldDB" id="A0A0A2SXP7"/>
<dbReference type="PANTHER" id="PTHR34700:SF4">
    <property type="entry name" value="PHAGE-LIKE ELEMENT PBSX PROTEIN XKDP"/>
    <property type="match status" value="1"/>
</dbReference>
<dbReference type="PANTHER" id="PTHR34700">
    <property type="entry name" value="POTASSIUM BINDING PROTEIN KBP"/>
    <property type="match status" value="1"/>
</dbReference>
<keyword evidence="3" id="KW-1185">Reference proteome</keyword>
<feature type="domain" description="LysM" evidence="1">
    <location>
        <begin position="27"/>
        <end position="75"/>
    </location>
</feature>
<gene>
    <name evidence="2" type="ORF">EP47_04030</name>
</gene>
<dbReference type="SMART" id="SM00257">
    <property type="entry name" value="LysM"/>
    <property type="match status" value="1"/>
</dbReference>
<dbReference type="PROSITE" id="PS51782">
    <property type="entry name" value="LYSM"/>
    <property type="match status" value="1"/>
</dbReference>
<dbReference type="CDD" id="cd00118">
    <property type="entry name" value="LysM"/>
    <property type="match status" value="1"/>
</dbReference>
<dbReference type="OrthoDB" id="9765158at2"/>
<dbReference type="Gene3D" id="3.10.350.10">
    <property type="entry name" value="LysM domain"/>
    <property type="match status" value="1"/>
</dbReference>
<dbReference type="RefSeq" id="WP_035886904.1">
    <property type="nucleotide sequence ID" value="NZ_JNCF01000003.1"/>
</dbReference>
<dbReference type="SUPFAM" id="SSF54106">
    <property type="entry name" value="LysM domain"/>
    <property type="match status" value="1"/>
</dbReference>
<dbReference type="Pfam" id="PF01476">
    <property type="entry name" value="LysM"/>
    <property type="match status" value="1"/>
</dbReference>
<evidence type="ECO:0000259" key="1">
    <source>
        <dbReference type="PROSITE" id="PS51782"/>
    </source>
</evidence>
<proteinExistence type="predicted"/>
<comment type="caution">
    <text evidence="2">The sequence shown here is derived from an EMBL/GenBank/DDBJ whole genome shotgun (WGS) entry which is preliminary data.</text>
</comment>
<evidence type="ECO:0000313" key="3">
    <source>
        <dbReference type="Proteomes" id="UP000054422"/>
    </source>
</evidence>
<dbReference type="InterPro" id="IPR052196">
    <property type="entry name" value="Bact_Kbp"/>
</dbReference>
<protein>
    <submittedName>
        <fullName evidence="2">Signal peptidase</fullName>
    </submittedName>
</protein>
<dbReference type="InterPro" id="IPR018392">
    <property type="entry name" value="LysM"/>
</dbReference>
<sequence length="345" mass="38561">MRYYLLIFSLILSSFGHALSLRLDSPSRYVVQPGDTLWSISSRYLKNPWEWKALWRANPNIQNPDRLYPGAILSLEYYQNIPYIRVLSNGTVKLSPNIRITPSEDAVPPIPLSDIKPFLDESLILDVDVLSRAPYIVALQSERMLGGQGDEVYVKGLHSSKEMPQGSTIGYSIFRGGRNYFDPITHELLGYKAVLVGYGELLAGGEPATVLLTNINVGIKIEDKVLINNHPELELYFEPETPSRQVKGYIIEMPDNMPVGNTQEAVGGVIIINLGETSGLKPGDVLAIYGKKRIVNDPKNHMWPITLPQERLGEAMVFRVFTKASYALIVRSTRAIHLLDTVTNP</sequence>